<feature type="domain" description="RNase III" evidence="7">
    <location>
        <begin position="4"/>
        <end position="153"/>
    </location>
</feature>
<proteinExistence type="inferred from homology"/>
<evidence type="ECO:0000256" key="3">
    <source>
        <dbReference type="ARBA" id="ARBA00022722"/>
    </source>
</evidence>
<dbReference type="AlphaFoldDB" id="A0A3S9T2C5"/>
<dbReference type="PANTHER" id="PTHR34276:SF1">
    <property type="entry name" value="MINI-RIBONUCLEASE 3"/>
    <property type="match status" value="1"/>
</dbReference>
<evidence type="ECO:0000256" key="6">
    <source>
        <dbReference type="HAMAP-Rule" id="MF_01468"/>
    </source>
</evidence>
<dbReference type="HAMAP" id="MF_01468">
    <property type="entry name" value="RNase_Mini_III"/>
    <property type="match status" value="1"/>
</dbReference>
<organism evidence="8 9">
    <name type="scientific">Anoxybacter fermentans</name>
    <dbReference type="NCBI Taxonomy" id="1323375"/>
    <lineage>
        <taxon>Bacteria</taxon>
        <taxon>Bacillati</taxon>
        <taxon>Bacillota</taxon>
        <taxon>Clostridia</taxon>
        <taxon>Halanaerobiales</taxon>
        <taxon>Anoxybacter</taxon>
    </lineage>
</organism>
<evidence type="ECO:0000256" key="2">
    <source>
        <dbReference type="ARBA" id="ARBA00022552"/>
    </source>
</evidence>
<accession>A0A3S9T2C5</accession>
<keyword evidence="9" id="KW-1185">Reference proteome</keyword>
<gene>
    <name evidence="6" type="primary">mrnC</name>
    <name evidence="8" type="ORF">BBF96_15765</name>
</gene>
<dbReference type="GO" id="GO:0006364">
    <property type="term" value="P:rRNA processing"/>
    <property type="evidence" value="ECO:0007669"/>
    <property type="project" value="UniProtKB-UniRule"/>
</dbReference>
<reference evidence="8 9" key="1">
    <citation type="submission" date="2016-07" db="EMBL/GenBank/DDBJ databases">
        <title>Genome and transcriptome analysis of iron-reducing fermentative bacteria Anoxybacter fermentans.</title>
        <authorList>
            <person name="Zeng X."/>
            <person name="Shao Z."/>
        </authorList>
    </citation>
    <scope>NUCLEOTIDE SEQUENCE [LARGE SCALE GENOMIC DNA]</scope>
    <source>
        <strain evidence="8 9">DY22613</strain>
    </source>
</reference>
<keyword evidence="6" id="KW-0699">rRNA-binding</keyword>
<dbReference type="InterPro" id="IPR000999">
    <property type="entry name" value="RNase_III_dom"/>
</dbReference>
<dbReference type="InterPro" id="IPR008226">
    <property type="entry name" value="Mini3_fam"/>
</dbReference>
<evidence type="ECO:0000313" key="9">
    <source>
        <dbReference type="Proteomes" id="UP000267250"/>
    </source>
</evidence>
<evidence type="ECO:0000259" key="7">
    <source>
        <dbReference type="SMART" id="SM00535"/>
    </source>
</evidence>
<keyword evidence="6" id="KW-0694">RNA-binding</keyword>
<comment type="cofactor">
    <cofactor evidence="6">
        <name>Mg(2+)</name>
        <dbReference type="ChEBI" id="CHEBI:18420"/>
    </cofactor>
</comment>
<evidence type="ECO:0000256" key="5">
    <source>
        <dbReference type="ARBA" id="ARBA00022801"/>
    </source>
</evidence>
<feature type="active site" evidence="6">
    <location>
        <position position="41"/>
    </location>
</feature>
<dbReference type="Pfam" id="PF00636">
    <property type="entry name" value="Ribonuclease_3"/>
    <property type="match status" value="1"/>
</dbReference>
<dbReference type="GO" id="GO:0019843">
    <property type="term" value="F:rRNA binding"/>
    <property type="evidence" value="ECO:0007669"/>
    <property type="project" value="UniProtKB-UniRule"/>
</dbReference>
<comment type="similarity">
    <text evidence="6">Belongs to the MrnC RNase family.</text>
</comment>
<dbReference type="SMART" id="SM00535">
    <property type="entry name" value="RIBOc"/>
    <property type="match status" value="1"/>
</dbReference>
<comment type="subcellular location">
    <subcellularLocation>
        <location evidence="6">Cytoplasm</location>
    </subcellularLocation>
</comment>
<dbReference type="PANTHER" id="PTHR34276">
    <property type="entry name" value="MINI-RIBONUCLEASE 3"/>
    <property type="match status" value="1"/>
</dbReference>
<keyword evidence="6" id="KW-0963">Cytoplasm</keyword>
<protein>
    <recommendedName>
        <fullName evidence="6">Mini-ribonuclease 3</fullName>
        <shortName evidence="6">Mini-3</shortName>
        <shortName evidence="6">Mini-RNase 3</shortName>
        <ecNumber evidence="6">3.1.26.-</ecNumber>
    </recommendedName>
    <alternativeName>
        <fullName evidence="6">Mini-RNase III</fullName>
        <shortName evidence="6">Mini-III</shortName>
    </alternativeName>
</protein>
<sequence>MIHELLLTFLKTAEKSTNEEGQIQTVQIKSIPPGIMAYMGDGIFELVVRNFFIQQGIWDSKKLHLKVTEFVNAKAQARLLREIKDKLTDEEKTILRRGRNSNAGNVPRNTNVSDYRYSTAFEAVLGYLMLKGDYDRLQVLITLIEEYLHHQISGN</sequence>
<keyword evidence="1 6" id="KW-0690">Ribosome biogenesis</keyword>
<dbReference type="Proteomes" id="UP000267250">
    <property type="component" value="Chromosome"/>
</dbReference>
<comment type="function">
    <text evidence="6">Involved in correct processing of both the 5' and 3' ends of 23S rRNA precursor. Processes 30S rRNA precursor transcript even in absence of ribonuclease 3 (Rnc); Rnc processes 30S rRNA into smaller rRNA precursors.</text>
</comment>
<dbReference type="GO" id="GO:0005737">
    <property type="term" value="C:cytoplasm"/>
    <property type="evidence" value="ECO:0007669"/>
    <property type="project" value="UniProtKB-SubCell"/>
</dbReference>
<evidence type="ECO:0000256" key="4">
    <source>
        <dbReference type="ARBA" id="ARBA00022759"/>
    </source>
</evidence>
<keyword evidence="3 6" id="KW-0540">Nuclease</keyword>
<keyword evidence="2 6" id="KW-0698">rRNA processing</keyword>
<dbReference type="InterPro" id="IPR036389">
    <property type="entry name" value="RNase_III_sf"/>
</dbReference>
<keyword evidence="4 6" id="KW-0255">Endonuclease</keyword>
<dbReference type="EC" id="3.1.26.-" evidence="6"/>
<evidence type="ECO:0000313" key="8">
    <source>
        <dbReference type="EMBL" id="AZR74699.1"/>
    </source>
</evidence>
<dbReference type="SUPFAM" id="SSF69065">
    <property type="entry name" value="RNase III domain-like"/>
    <property type="match status" value="1"/>
</dbReference>
<dbReference type="PIRSF" id="PIRSF005520">
    <property type="entry name" value="UCP005520"/>
    <property type="match status" value="1"/>
</dbReference>
<dbReference type="KEGG" id="aft:BBF96_15765"/>
<dbReference type="GO" id="GO:0004525">
    <property type="term" value="F:ribonuclease III activity"/>
    <property type="evidence" value="ECO:0007669"/>
    <property type="project" value="InterPro"/>
</dbReference>
<keyword evidence="5 6" id="KW-0378">Hydrolase</keyword>
<dbReference type="Gene3D" id="1.10.1520.10">
    <property type="entry name" value="Ribonuclease III domain"/>
    <property type="match status" value="1"/>
</dbReference>
<dbReference type="EMBL" id="CP016379">
    <property type="protein sequence ID" value="AZR74699.1"/>
    <property type="molecule type" value="Genomic_DNA"/>
</dbReference>
<evidence type="ECO:0000256" key="1">
    <source>
        <dbReference type="ARBA" id="ARBA00022517"/>
    </source>
</evidence>
<name>A0A3S9T2C5_9FIRM</name>
<comment type="subunit">
    <text evidence="6">Homodimer.</text>
</comment>
<keyword evidence="6" id="KW-0460">Magnesium</keyword>